<comment type="caution">
    <text evidence="3">The sequence shown here is derived from an EMBL/GenBank/DDBJ whole genome shotgun (WGS) entry which is preliminary data.</text>
</comment>
<dbReference type="RefSeq" id="WP_191741223.1">
    <property type="nucleotide sequence ID" value="NZ_JACSQB010000124.1"/>
</dbReference>
<evidence type="ECO:0000256" key="1">
    <source>
        <dbReference type="SAM" id="MobiDB-lite"/>
    </source>
</evidence>
<dbReference type="Proteomes" id="UP000627166">
    <property type="component" value="Unassembled WGS sequence"/>
</dbReference>
<dbReference type="InterPro" id="IPR052018">
    <property type="entry name" value="PHP_domain"/>
</dbReference>
<dbReference type="InterPro" id="IPR016195">
    <property type="entry name" value="Pol/histidinol_Pase-like"/>
</dbReference>
<proteinExistence type="predicted"/>
<feature type="compositionally biased region" description="Low complexity" evidence="1">
    <location>
        <begin position="826"/>
        <end position="836"/>
    </location>
</feature>
<feature type="chain" id="PRO_5047210005" evidence="2">
    <location>
        <begin position="29"/>
        <end position="836"/>
    </location>
</feature>
<dbReference type="EMBL" id="JACSQB010000124">
    <property type="protein sequence ID" value="MBD8048273.1"/>
    <property type="molecule type" value="Genomic_DNA"/>
</dbReference>
<reference evidence="3 4" key="1">
    <citation type="submission" date="2020-08" db="EMBL/GenBank/DDBJ databases">
        <title>A Genomic Blueprint of the Chicken Gut Microbiome.</title>
        <authorList>
            <person name="Gilroy R."/>
            <person name="Ravi A."/>
            <person name="Getino M."/>
            <person name="Pursley I."/>
            <person name="Horton D.L."/>
            <person name="Alikhan N.-F."/>
            <person name="Baker D."/>
            <person name="Gharbi K."/>
            <person name="Hall N."/>
            <person name="Watson M."/>
            <person name="Adriaenssens E.M."/>
            <person name="Foster-Nyarko E."/>
            <person name="Jarju S."/>
            <person name="Secka A."/>
            <person name="Antonio M."/>
            <person name="Oren A."/>
            <person name="Chaudhuri R."/>
            <person name="La Ragione R.M."/>
            <person name="Hildebrand F."/>
            <person name="Pallen M.J."/>
        </authorList>
    </citation>
    <scope>NUCLEOTIDE SEQUENCE [LARGE SCALE GENOMIC DNA]</scope>
    <source>
        <strain evidence="3 4">N37</strain>
    </source>
</reference>
<evidence type="ECO:0000256" key="2">
    <source>
        <dbReference type="SAM" id="SignalP"/>
    </source>
</evidence>
<sequence>MKSKKLKLSLLLGAYALCSMLLTSPVKAEVGVVQGATPINQGMAIHEDDFTIYNDKIAASFAVGTNNYWNMTNGSILDIAIMKDGKFGVDLVNDIEFLNNYWTSTGSFNGENLQKTPKENITYKIEGDKVVVTAKTRYWTAGHKLPLNVTIEYTLEDGKNYIGLKTTVENPEGNDVYENMCGGYSISTLAASTFGPFGYYPDKKITGIGIGADKDVNERFGNYVVTYDKNYAVSVQLDGANTYKGSSGYKDVYINNTIEPGKTYVFTGEILVSDKGETTPIIERFMEKDPTIQSANVKGVVKDSKGNSVKDAFVVINKKGSYKETVKSHGKEQLKKDIMQPFAWKITDENGYFEFDLPKDEYEVHVEAKGYTPSDTKKLSLTENSTLDFMVKDGAKASLKAVDEKGNPVDFKVTVSGITSTFKTIGGNVFFTDPKTHEAKFEVSAPENPVTFTITRASDYESLPVIITKTIKPGETINEKVVIPTLIKTNSRNWYSMDNHQHADFGDGATPVKELYKAQIAAGLNYNLVSDHDAVVNDPLMAELAKEGNRPFIPSLEVSPGWGHWGILGVDYTKDPISPDLTPAEIIKAGHDMGALVVVNHPYTEYGFFYNRDSVKGGYDEGTEDFDLLELQSTIDLTDSNNMDKRALDSAMGYWNKGIKKYLSAGSDQHDVTSGLYPGIIRLYAHIEGENTTEKYLQTIKDGHSYVTMGPIFTPKANTMFGTTQKVKAGKKYTLNTEIQAVNGLNHIDVYSEGKIIASKDFNNTQDAVKYKLDVKPTKNTWYSFVATDGKGHYAVTNPVWVEVVDNNKKTESNENHGQNKKQNHQKNQGQQKKQD</sequence>
<evidence type="ECO:0000313" key="4">
    <source>
        <dbReference type="Proteomes" id="UP000627166"/>
    </source>
</evidence>
<dbReference type="SUPFAM" id="SSF89550">
    <property type="entry name" value="PHP domain-like"/>
    <property type="match status" value="1"/>
</dbReference>
<dbReference type="PANTHER" id="PTHR42924">
    <property type="entry name" value="EXONUCLEASE"/>
    <property type="match status" value="1"/>
</dbReference>
<organism evidence="3 4">
    <name type="scientific">Clostridium faecium</name>
    <dbReference type="NCBI Taxonomy" id="2762223"/>
    <lineage>
        <taxon>Bacteria</taxon>
        <taxon>Bacillati</taxon>
        <taxon>Bacillota</taxon>
        <taxon>Clostridia</taxon>
        <taxon>Eubacteriales</taxon>
        <taxon>Clostridiaceae</taxon>
        <taxon>Clostridium</taxon>
    </lineage>
</organism>
<gene>
    <name evidence="3" type="ORF">H9637_14710</name>
</gene>
<keyword evidence="4" id="KW-1185">Reference proteome</keyword>
<dbReference type="Gene3D" id="3.20.20.140">
    <property type="entry name" value="Metal-dependent hydrolases"/>
    <property type="match status" value="1"/>
</dbReference>
<dbReference type="Gene3D" id="2.60.40.1120">
    <property type="entry name" value="Carboxypeptidase-like, regulatory domain"/>
    <property type="match status" value="1"/>
</dbReference>
<protein>
    <submittedName>
        <fullName evidence="3">CehA/McbA family metallohydrolase</fullName>
    </submittedName>
</protein>
<dbReference type="NCBIfam" id="NF038032">
    <property type="entry name" value="CehA_McbA_metalo"/>
    <property type="match status" value="1"/>
</dbReference>
<accession>A0ABR8YVF8</accession>
<keyword evidence="2" id="KW-0732">Signal</keyword>
<evidence type="ECO:0000313" key="3">
    <source>
        <dbReference type="EMBL" id="MBD8048273.1"/>
    </source>
</evidence>
<dbReference type="PANTHER" id="PTHR42924:SF3">
    <property type="entry name" value="POLYMERASE_HISTIDINOL PHOSPHATASE N-TERMINAL DOMAIN-CONTAINING PROTEIN"/>
    <property type="match status" value="1"/>
</dbReference>
<dbReference type="Pfam" id="PF13620">
    <property type="entry name" value="CarboxypepD_reg"/>
    <property type="match status" value="1"/>
</dbReference>
<dbReference type="InterPro" id="IPR008969">
    <property type="entry name" value="CarboxyPept-like_regulatory"/>
</dbReference>
<feature type="signal peptide" evidence="2">
    <location>
        <begin position="1"/>
        <end position="28"/>
    </location>
</feature>
<name>A0ABR8YVF8_9CLOT</name>
<dbReference type="SUPFAM" id="SSF49464">
    <property type="entry name" value="Carboxypeptidase regulatory domain-like"/>
    <property type="match status" value="1"/>
</dbReference>
<feature type="region of interest" description="Disordered" evidence="1">
    <location>
        <begin position="810"/>
        <end position="836"/>
    </location>
</feature>